<keyword evidence="1" id="KW-0347">Helicase</keyword>
<evidence type="ECO:0000313" key="1">
    <source>
        <dbReference type="EMBL" id="TWL25310.1"/>
    </source>
</evidence>
<reference evidence="1 2" key="1">
    <citation type="submission" date="2019-06" db="EMBL/GenBank/DDBJ databases">
        <title>Genome sequence analysis of &gt;100 Bacillus licheniformis strains suggests intrinsic resistance to this species.</title>
        <authorList>
            <person name="Wels M."/>
            <person name="Siezen R.J."/>
            <person name="Johansen E."/>
            <person name="Stuer-Lauridsen B."/>
            <person name="Bjerre K."/>
            <person name="Nielsen B.K.K."/>
        </authorList>
    </citation>
    <scope>NUCLEOTIDE SEQUENCE [LARGE SCALE GENOMIC DNA]</scope>
    <source>
        <strain evidence="1 2">BAC-16736</strain>
    </source>
</reference>
<organism evidence="1 2">
    <name type="scientific">Bacillus licheniformis</name>
    <dbReference type="NCBI Taxonomy" id="1402"/>
    <lineage>
        <taxon>Bacteria</taxon>
        <taxon>Bacillati</taxon>
        <taxon>Bacillota</taxon>
        <taxon>Bacilli</taxon>
        <taxon>Bacillales</taxon>
        <taxon>Bacillaceae</taxon>
        <taxon>Bacillus</taxon>
    </lineage>
</organism>
<comment type="caution">
    <text evidence="1">The sequence shown here is derived from an EMBL/GenBank/DDBJ whole genome shotgun (WGS) entry which is preliminary data.</text>
</comment>
<sequence>MQQQAVESIEDWFKGEGKAPYFLAGYAGTGKTTHVNYVIDKLKIKLSEVAFACYTGKAALVVTQKAQGKYKASTIHSLIYDTYVDKKTGDLTVKKKSKDMLSHLKLIVVDEASMVDGQIMSDLRSFGVKILFIGDTGQLPPVSQNKNEEFLQMFNNPDFTLTEIHRQAAENPIIYLSMLARTKQKIEPGTYGKNGEAVVITHSTWETMKEHFYEKADQIICGYNRTRKHLNSEIRKFLGYEIDFPLEGDKMICLKNDWNKNLDDISLVNGMTGYVSKVYQEDAVSEKLKYDSTVIDFQPDFTGDYFEKLVIPNDSLTMMHLSCSRMNIKFITLLIMVM</sequence>
<dbReference type="AlphaFoldDB" id="A0A8B5YAH3"/>
<dbReference type="GO" id="GO:0004386">
    <property type="term" value="F:helicase activity"/>
    <property type="evidence" value="ECO:0007669"/>
    <property type="project" value="UniProtKB-KW"/>
</dbReference>
<name>A0A8B5YAH3_BACLI</name>
<accession>A0A8B5YAH3</accession>
<keyword evidence="1" id="KW-0378">Hydrolase</keyword>
<gene>
    <name evidence="1" type="ORF">CHCC16736_4193</name>
</gene>
<dbReference type="SUPFAM" id="SSF52540">
    <property type="entry name" value="P-loop containing nucleoside triphosphate hydrolases"/>
    <property type="match status" value="1"/>
</dbReference>
<keyword evidence="1" id="KW-0547">Nucleotide-binding</keyword>
<dbReference type="InterPro" id="IPR027417">
    <property type="entry name" value="P-loop_NTPase"/>
</dbReference>
<evidence type="ECO:0000313" key="2">
    <source>
        <dbReference type="Proteomes" id="UP000435910"/>
    </source>
</evidence>
<dbReference type="EMBL" id="NILC01000026">
    <property type="protein sequence ID" value="TWL25310.1"/>
    <property type="molecule type" value="Genomic_DNA"/>
</dbReference>
<keyword evidence="1" id="KW-0067">ATP-binding</keyword>
<dbReference type="Gene3D" id="3.40.50.300">
    <property type="entry name" value="P-loop containing nucleotide triphosphate hydrolases"/>
    <property type="match status" value="1"/>
</dbReference>
<proteinExistence type="predicted"/>
<dbReference type="Pfam" id="PF13604">
    <property type="entry name" value="AAA_30"/>
    <property type="match status" value="1"/>
</dbReference>
<protein>
    <submittedName>
        <fullName evidence="1">ATP-dependent RecD-like DNA helicase</fullName>
    </submittedName>
</protein>
<dbReference type="Proteomes" id="UP000435910">
    <property type="component" value="Unassembled WGS sequence"/>
</dbReference>